<protein>
    <submittedName>
        <fullName evidence="1">Uncharacterized protein</fullName>
    </submittedName>
</protein>
<comment type="caution">
    <text evidence="1">The sequence shown here is derived from an EMBL/GenBank/DDBJ whole genome shotgun (WGS) entry which is preliminary data.</text>
</comment>
<name>A0AB34VFV3_9GAMM</name>
<dbReference type="Proteomes" id="UP000072520">
    <property type="component" value="Unassembled WGS sequence"/>
</dbReference>
<dbReference type="AlphaFoldDB" id="A0AB34VFV3"/>
<dbReference type="EMBL" id="LDSI01000012">
    <property type="protein sequence ID" value="KTS98053.1"/>
    <property type="molecule type" value="Genomic_DNA"/>
</dbReference>
<reference evidence="1 2" key="1">
    <citation type="journal article" date="2016" name="Front. Microbiol.">
        <title>Genomic Resource of Rice Seed Associated Bacteria.</title>
        <authorList>
            <person name="Midha S."/>
            <person name="Bansal K."/>
            <person name="Sharma S."/>
            <person name="Kumar N."/>
            <person name="Patil P.P."/>
            <person name="Chaudhry V."/>
            <person name="Patil P.B."/>
        </authorList>
    </citation>
    <scope>NUCLEOTIDE SEQUENCE [LARGE SCALE GENOMIC DNA]</scope>
    <source>
        <strain evidence="1 2">RSA13</strain>
    </source>
</reference>
<evidence type="ECO:0000313" key="2">
    <source>
        <dbReference type="Proteomes" id="UP000072520"/>
    </source>
</evidence>
<organism evidence="1 2">
    <name type="scientific">Pantoea stewartii</name>
    <dbReference type="NCBI Taxonomy" id="66269"/>
    <lineage>
        <taxon>Bacteria</taxon>
        <taxon>Pseudomonadati</taxon>
        <taxon>Pseudomonadota</taxon>
        <taxon>Gammaproteobacteria</taxon>
        <taxon>Enterobacterales</taxon>
        <taxon>Erwiniaceae</taxon>
        <taxon>Pantoea</taxon>
    </lineage>
</organism>
<sequence length="110" mass="12186">MSEKDDIEYMTLVLRLKADVDVLFTQLKSGDYSSPDTFANNLHHLLRMVKDIEPFLAQSGLIDRLARTDLLLTADLLGIVSSVAILGNFIHCLSRQAAKETTEKPKPDAG</sequence>
<gene>
    <name evidence="1" type="ORF">RSA13_10590</name>
</gene>
<evidence type="ECO:0000313" key="1">
    <source>
        <dbReference type="EMBL" id="KTS98053.1"/>
    </source>
</evidence>
<accession>A0AB34VFV3</accession>
<proteinExistence type="predicted"/>